<keyword evidence="8 9" id="KW-0472">Membrane</keyword>
<dbReference type="PROSITE" id="PS00855">
    <property type="entry name" value="SPASE_II"/>
    <property type="match status" value="1"/>
</dbReference>
<dbReference type="AlphaFoldDB" id="A0A9D1FNS8"/>
<comment type="caution">
    <text evidence="9">Lacks conserved residue(s) required for the propagation of feature annotation.</text>
</comment>
<keyword evidence="5 9" id="KW-0064">Aspartyl protease</keyword>
<evidence type="ECO:0000256" key="8">
    <source>
        <dbReference type="ARBA" id="ARBA00023136"/>
    </source>
</evidence>
<dbReference type="Proteomes" id="UP000824002">
    <property type="component" value="Unassembled WGS sequence"/>
</dbReference>
<dbReference type="GO" id="GO:0005886">
    <property type="term" value="C:plasma membrane"/>
    <property type="evidence" value="ECO:0007669"/>
    <property type="project" value="UniProtKB-SubCell"/>
</dbReference>
<feature type="active site" evidence="9">
    <location>
        <position position="114"/>
    </location>
</feature>
<evidence type="ECO:0000313" key="13">
    <source>
        <dbReference type="Proteomes" id="UP000824002"/>
    </source>
</evidence>
<feature type="transmembrane region" description="Helical" evidence="9">
    <location>
        <begin position="62"/>
        <end position="80"/>
    </location>
</feature>
<gene>
    <name evidence="9 12" type="primary">lspA</name>
    <name evidence="12" type="ORF">IAB51_09925</name>
</gene>
<evidence type="ECO:0000256" key="3">
    <source>
        <dbReference type="ARBA" id="ARBA00022670"/>
    </source>
</evidence>
<proteinExistence type="inferred from homology"/>
<evidence type="ECO:0000256" key="7">
    <source>
        <dbReference type="ARBA" id="ARBA00022989"/>
    </source>
</evidence>
<evidence type="ECO:0000256" key="10">
    <source>
        <dbReference type="RuleBase" id="RU000594"/>
    </source>
</evidence>
<sequence>MKRYLALLMSVVLVVLDQVFKLLASAYLKPVDTYPLIEDVLHLTYLENRGAAFGIMEGQKWLLIWGTGLILLIMILAVMIGKIPGTLPNVIVCVIIGGGVGNLIDRVYRGYVIDYIQVRFVDFAIFNFADICVVVGVAALVLYIFLHELSARKKEGKEQKVG</sequence>
<feature type="transmembrane region" description="Helical" evidence="9">
    <location>
        <begin position="87"/>
        <end position="104"/>
    </location>
</feature>
<keyword evidence="7 9" id="KW-1133">Transmembrane helix</keyword>
<dbReference type="GO" id="GO:0004190">
    <property type="term" value="F:aspartic-type endopeptidase activity"/>
    <property type="evidence" value="ECO:0007669"/>
    <property type="project" value="UniProtKB-UniRule"/>
</dbReference>
<keyword evidence="2 9" id="KW-1003">Cell membrane</keyword>
<name>A0A9D1FNS8_9FIRM</name>
<evidence type="ECO:0000256" key="4">
    <source>
        <dbReference type="ARBA" id="ARBA00022692"/>
    </source>
</evidence>
<comment type="similarity">
    <text evidence="1 9 11">Belongs to the peptidase A8 family.</text>
</comment>
<dbReference type="NCBIfam" id="TIGR00077">
    <property type="entry name" value="lspA"/>
    <property type="match status" value="1"/>
</dbReference>
<evidence type="ECO:0000256" key="1">
    <source>
        <dbReference type="ARBA" id="ARBA00006139"/>
    </source>
</evidence>
<dbReference type="HAMAP" id="MF_00161">
    <property type="entry name" value="LspA"/>
    <property type="match status" value="1"/>
</dbReference>
<dbReference type="GO" id="GO:0006508">
    <property type="term" value="P:proteolysis"/>
    <property type="evidence" value="ECO:0007669"/>
    <property type="project" value="UniProtKB-KW"/>
</dbReference>
<organism evidence="12 13">
    <name type="scientific">Candidatus Merdivicinus excrementipullorum</name>
    <dbReference type="NCBI Taxonomy" id="2840867"/>
    <lineage>
        <taxon>Bacteria</taxon>
        <taxon>Bacillati</taxon>
        <taxon>Bacillota</taxon>
        <taxon>Clostridia</taxon>
        <taxon>Eubacteriales</taxon>
        <taxon>Oscillospiraceae</taxon>
        <taxon>Oscillospiraceae incertae sedis</taxon>
        <taxon>Candidatus Merdivicinus</taxon>
    </lineage>
</organism>
<dbReference type="PANTHER" id="PTHR33695:SF1">
    <property type="entry name" value="LIPOPROTEIN SIGNAL PEPTIDASE"/>
    <property type="match status" value="1"/>
</dbReference>
<dbReference type="InterPro" id="IPR001872">
    <property type="entry name" value="Peptidase_A8"/>
</dbReference>
<keyword evidence="3 9" id="KW-0645">Protease</keyword>
<dbReference type="EC" id="3.4.23.36" evidence="9"/>
<evidence type="ECO:0000256" key="6">
    <source>
        <dbReference type="ARBA" id="ARBA00022801"/>
    </source>
</evidence>
<comment type="pathway">
    <text evidence="9">Protein modification; lipoprotein biosynthesis (signal peptide cleavage).</text>
</comment>
<evidence type="ECO:0000256" key="2">
    <source>
        <dbReference type="ARBA" id="ARBA00022475"/>
    </source>
</evidence>
<dbReference type="EMBL" id="DVJP01000066">
    <property type="protein sequence ID" value="HIS77104.1"/>
    <property type="molecule type" value="Genomic_DNA"/>
</dbReference>
<evidence type="ECO:0000256" key="11">
    <source>
        <dbReference type="RuleBase" id="RU004181"/>
    </source>
</evidence>
<reference evidence="12" key="2">
    <citation type="journal article" date="2021" name="PeerJ">
        <title>Extensive microbial diversity within the chicken gut microbiome revealed by metagenomics and culture.</title>
        <authorList>
            <person name="Gilroy R."/>
            <person name="Ravi A."/>
            <person name="Getino M."/>
            <person name="Pursley I."/>
            <person name="Horton D.L."/>
            <person name="Alikhan N.F."/>
            <person name="Baker D."/>
            <person name="Gharbi K."/>
            <person name="Hall N."/>
            <person name="Watson M."/>
            <person name="Adriaenssens E.M."/>
            <person name="Foster-Nyarko E."/>
            <person name="Jarju S."/>
            <person name="Secka A."/>
            <person name="Antonio M."/>
            <person name="Oren A."/>
            <person name="Chaudhuri R.R."/>
            <person name="La Ragione R."/>
            <person name="Hildebrand F."/>
            <person name="Pallen M.J."/>
        </authorList>
    </citation>
    <scope>NUCLEOTIDE SEQUENCE</scope>
    <source>
        <strain evidence="12">CHK199-13235</strain>
    </source>
</reference>
<comment type="function">
    <text evidence="9 10">This protein specifically catalyzes the removal of signal peptides from prolipoproteins.</text>
</comment>
<feature type="transmembrane region" description="Helical" evidence="9">
    <location>
        <begin position="124"/>
        <end position="146"/>
    </location>
</feature>
<comment type="catalytic activity">
    <reaction evidence="9 10">
        <text>Release of signal peptides from bacterial membrane prolipoproteins. Hydrolyzes -Xaa-Yaa-Zaa-|-(S,diacylglyceryl)Cys-, in which Xaa is hydrophobic (preferably Leu), and Yaa (Ala or Ser) and Zaa (Gly or Ala) have small, neutral side chains.</text>
        <dbReference type="EC" id="3.4.23.36"/>
    </reaction>
</comment>
<accession>A0A9D1FNS8</accession>
<keyword evidence="4 9" id="KW-0812">Transmembrane</keyword>
<protein>
    <recommendedName>
        <fullName evidence="9">Lipoprotein signal peptidase</fullName>
        <ecNumber evidence="9">3.4.23.36</ecNumber>
    </recommendedName>
    <alternativeName>
        <fullName evidence="9">Prolipoprotein signal peptidase</fullName>
    </alternativeName>
    <alternativeName>
        <fullName evidence="9">Signal peptidase II</fullName>
        <shortName evidence="9">SPase II</shortName>
    </alternativeName>
</protein>
<feature type="active site" evidence="9">
    <location>
        <position position="130"/>
    </location>
</feature>
<keyword evidence="6 9" id="KW-0378">Hydrolase</keyword>
<dbReference type="PRINTS" id="PR00781">
    <property type="entry name" value="LIPOSIGPTASE"/>
</dbReference>
<dbReference type="PANTHER" id="PTHR33695">
    <property type="entry name" value="LIPOPROTEIN SIGNAL PEPTIDASE"/>
    <property type="match status" value="1"/>
</dbReference>
<evidence type="ECO:0000256" key="9">
    <source>
        <dbReference type="HAMAP-Rule" id="MF_00161"/>
    </source>
</evidence>
<dbReference type="Pfam" id="PF01252">
    <property type="entry name" value="Peptidase_A8"/>
    <property type="match status" value="1"/>
</dbReference>
<comment type="caution">
    <text evidence="12">The sequence shown here is derived from an EMBL/GenBank/DDBJ whole genome shotgun (WGS) entry which is preliminary data.</text>
</comment>
<reference evidence="12" key="1">
    <citation type="submission" date="2020-10" db="EMBL/GenBank/DDBJ databases">
        <authorList>
            <person name="Gilroy R."/>
        </authorList>
    </citation>
    <scope>NUCLEOTIDE SEQUENCE</scope>
    <source>
        <strain evidence="12">CHK199-13235</strain>
    </source>
</reference>
<comment type="subcellular location">
    <subcellularLocation>
        <location evidence="9">Cell membrane</location>
        <topology evidence="9">Multi-pass membrane protein</topology>
    </subcellularLocation>
</comment>
<evidence type="ECO:0000313" key="12">
    <source>
        <dbReference type="EMBL" id="HIS77104.1"/>
    </source>
</evidence>
<evidence type="ECO:0000256" key="5">
    <source>
        <dbReference type="ARBA" id="ARBA00022750"/>
    </source>
</evidence>